<organism evidence="1 2">
    <name type="scientific">Rhodococcus phage Mbo2</name>
    <dbReference type="NCBI Taxonomy" id="2936911"/>
    <lineage>
        <taxon>Viruses</taxon>
        <taxon>Duplodnaviria</taxon>
        <taxon>Heunggongvirae</taxon>
        <taxon>Uroviricota</taxon>
        <taxon>Caudoviricetes</taxon>
        <taxon>Caudoviricetes incertae sedis</taxon>
        <taxon>Mboduovirus</taxon>
        <taxon>Mboduovirus mbo2</taxon>
    </lineage>
</organism>
<gene>
    <name evidence="1" type="ORF">Mbo2_032</name>
</gene>
<dbReference type="Proteomes" id="UP001057233">
    <property type="component" value="Segment"/>
</dbReference>
<protein>
    <submittedName>
        <fullName evidence="1">Uncharacterized protein</fullName>
    </submittedName>
</protein>
<sequence length="56" mass="6011">MAGLSERSENDPSPVFESAVIETGRDLEHAELVAGTVDADELPLVTELEEVTEEPS</sequence>
<dbReference type="EMBL" id="ON191531">
    <property type="protein sequence ID" value="URG17402.1"/>
    <property type="molecule type" value="Genomic_DNA"/>
</dbReference>
<reference evidence="1" key="1">
    <citation type="submission" date="2022-04" db="EMBL/GenBank/DDBJ databases">
        <authorList>
            <person name="Hwangbo M."/>
            <person name="Wang B."/>
            <person name="Gill J.J."/>
            <person name="Chu K.-H."/>
            <person name="Young R."/>
        </authorList>
    </citation>
    <scope>NUCLEOTIDE SEQUENCE</scope>
</reference>
<proteinExistence type="predicted"/>
<evidence type="ECO:0000313" key="1">
    <source>
        <dbReference type="EMBL" id="URG17402.1"/>
    </source>
</evidence>
<name>A0A9E7ILN0_9CAUD</name>
<accession>A0A9E7ILN0</accession>
<evidence type="ECO:0000313" key="2">
    <source>
        <dbReference type="Proteomes" id="UP001057233"/>
    </source>
</evidence>
<keyword evidence="2" id="KW-1185">Reference proteome</keyword>